<reference evidence="2" key="1">
    <citation type="submission" date="2023-01" db="EMBL/GenBank/DDBJ databases">
        <title>Sulfurovum sp. XTW-4 genome assembly.</title>
        <authorList>
            <person name="Wang J."/>
        </authorList>
    </citation>
    <scope>NUCLEOTIDE SEQUENCE</scope>
    <source>
        <strain evidence="2">XTW-4</strain>
    </source>
</reference>
<dbReference type="Gene3D" id="3.40.30.10">
    <property type="entry name" value="Glutaredoxin"/>
    <property type="match status" value="1"/>
</dbReference>
<protein>
    <submittedName>
        <fullName evidence="2">Thioredoxin family protein</fullName>
    </submittedName>
</protein>
<evidence type="ECO:0000313" key="3">
    <source>
        <dbReference type="Proteomes" id="UP001169066"/>
    </source>
</evidence>
<accession>A0ABT7QQ96</accession>
<sequence>MKLKKILLLVFFTNILLNASTIFTLSGVKKVYLVVEISGKTIPKSYKSMIMDSLQTMTDDLKIDTKGYDPRSLAVLVNETPINGSTMINIQLLIGEEVKRLDNYEKTFALTYQDMGHFVLKDGDDPEDAFEDTFDTMLLKFSEQYLEENKKISKVVINEENFASEMHYETNYDEAVKKSKKLQKNIMLVLVSNFCPWCRKFEQRVLLKNEINEIVQKNYIPLILNKEKDPFPKEFDTGFTPIIHFIDHQTQKSYKNVIGYNNKDEFTYILRSDNVAK</sequence>
<dbReference type="RefSeq" id="WP_289401378.1">
    <property type="nucleotide sequence ID" value="NZ_JAQIBC010000002.1"/>
</dbReference>
<organism evidence="2 3">
    <name type="scientific">Sulfurovum xiamenensis</name>
    <dbReference type="NCBI Taxonomy" id="3019066"/>
    <lineage>
        <taxon>Bacteria</taxon>
        <taxon>Pseudomonadati</taxon>
        <taxon>Campylobacterota</taxon>
        <taxon>Epsilonproteobacteria</taxon>
        <taxon>Campylobacterales</taxon>
        <taxon>Sulfurovaceae</taxon>
        <taxon>Sulfurovum</taxon>
    </lineage>
</organism>
<dbReference type="InterPro" id="IPR012336">
    <property type="entry name" value="Thioredoxin-like_fold"/>
</dbReference>
<dbReference type="Pfam" id="PF13098">
    <property type="entry name" value="Thioredoxin_2"/>
    <property type="match status" value="1"/>
</dbReference>
<feature type="domain" description="Thioredoxin-like fold" evidence="1">
    <location>
        <begin position="180"/>
        <end position="269"/>
    </location>
</feature>
<comment type="caution">
    <text evidence="2">The sequence shown here is derived from an EMBL/GenBank/DDBJ whole genome shotgun (WGS) entry which is preliminary data.</text>
</comment>
<dbReference type="Proteomes" id="UP001169066">
    <property type="component" value="Unassembled WGS sequence"/>
</dbReference>
<dbReference type="InterPro" id="IPR036249">
    <property type="entry name" value="Thioredoxin-like_sf"/>
</dbReference>
<name>A0ABT7QQ96_9BACT</name>
<keyword evidence="3" id="KW-1185">Reference proteome</keyword>
<dbReference type="EMBL" id="JAQIBC010000002">
    <property type="protein sequence ID" value="MDM5263268.1"/>
    <property type="molecule type" value="Genomic_DNA"/>
</dbReference>
<proteinExistence type="predicted"/>
<gene>
    <name evidence="2" type="ORF">PF327_03585</name>
</gene>
<dbReference type="SUPFAM" id="SSF52833">
    <property type="entry name" value="Thioredoxin-like"/>
    <property type="match status" value="1"/>
</dbReference>
<evidence type="ECO:0000313" key="2">
    <source>
        <dbReference type="EMBL" id="MDM5263268.1"/>
    </source>
</evidence>
<evidence type="ECO:0000259" key="1">
    <source>
        <dbReference type="Pfam" id="PF13098"/>
    </source>
</evidence>